<dbReference type="Pfam" id="PF05746">
    <property type="entry name" value="DALR_1"/>
    <property type="match status" value="1"/>
</dbReference>
<comment type="catalytic activity">
    <reaction evidence="8 9">
        <text>tRNA(Arg) + L-arginine + ATP = L-arginyl-tRNA(Arg) + AMP + diphosphate</text>
        <dbReference type="Rhea" id="RHEA:20301"/>
        <dbReference type="Rhea" id="RHEA-COMP:9658"/>
        <dbReference type="Rhea" id="RHEA-COMP:9673"/>
        <dbReference type="ChEBI" id="CHEBI:30616"/>
        <dbReference type="ChEBI" id="CHEBI:32682"/>
        <dbReference type="ChEBI" id="CHEBI:33019"/>
        <dbReference type="ChEBI" id="CHEBI:78442"/>
        <dbReference type="ChEBI" id="CHEBI:78513"/>
        <dbReference type="ChEBI" id="CHEBI:456215"/>
        <dbReference type="EC" id="6.1.1.19"/>
    </reaction>
</comment>
<dbReference type="Pfam" id="PF00750">
    <property type="entry name" value="tRNA-synt_1d"/>
    <property type="match status" value="1"/>
</dbReference>
<dbReference type="Pfam" id="PF03485">
    <property type="entry name" value="Arg_tRNA_synt_N"/>
    <property type="match status" value="1"/>
</dbReference>
<dbReference type="Gene3D" id="3.30.1360.70">
    <property type="entry name" value="Arginyl tRNA synthetase N-terminal domain"/>
    <property type="match status" value="1"/>
</dbReference>
<dbReference type="PRINTS" id="PR01038">
    <property type="entry name" value="TRNASYNTHARG"/>
</dbReference>
<keyword evidence="3 9" id="KW-0436">Ligase</keyword>
<dbReference type="SMART" id="SM01016">
    <property type="entry name" value="Arg_tRNA_synt_N"/>
    <property type="match status" value="1"/>
</dbReference>
<reference evidence="13 14" key="1">
    <citation type="submission" date="2022-12" db="EMBL/GenBank/DDBJ databases">
        <title>Metagenome assembled genome from gulf of manar.</title>
        <authorList>
            <person name="Kohli P."/>
            <person name="Pk S."/>
            <person name="Venkata Ramana C."/>
            <person name="Sasikala C."/>
        </authorList>
    </citation>
    <scope>NUCLEOTIDE SEQUENCE [LARGE SCALE GENOMIC DNA]</scope>
    <source>
        <strain evidence="13">JB008</strain>
    </source>
</reference>
<gene>
    <name evidence="9 13" type="primary">argS</name>
    <name evidence="13" type="ORF">PQJ61_09740</name>
</gene>
<feature type="domain" description="DALR anticodon binding" evidence="11">
    <location>
        <begin position="469"/>
        <end position="589"/>
    </location>
</feature>
<accession>A0AAJ1ICZ4</accession>
<dbReference type="PROSITE" id="PS00178">
    <property type="entry name" value="AA_TRNA_LIGASE_I"/>
    <property type="match status" value="1"/>
</dbReference>
<evidence type="ECO:0000256" key="2">
    <source>
        <dbReference type="ARBA" id="ARBA00022490"/>
    </source>
</evidence>
<feature type="domain" description="Arginyl tRNA synthetase N-terminal" evidence="12">
    <location>
        <begin position="10"/>
        <end position="97"/>
    </location>
</feature>
<evidence type="ECO:0000256" key="1">
    <source>
        <dbReference type="ARBA" id="ARBA00005594"/>
    </source>
</evidence>
<dbReference type="CDD" id="cd00671">
    <property type="entry name" value="ArgRS_core"/>
    <property type="match status" value="1"/>
</dbReference>
<dbReference type="PANTHER" id="PTHR11956">
    <property type="entry name" value="ARGINYL-TRNA SYNTHETASE"/>
    <property type="match status" value="1"/>
</dbReference>
<evidence type="ECO:0000256" key="4">
    <source>
        <dbReference type="ARBA" id="ARBA00022741"/>
    </source>
</evidence>
<organism evidence="13 14">
    <name type="scientific">Candidatus Thalassospirochaeta sargassi</name>
    <dbReference type="NCBI Taxonomy" id="3119039"/>
    <lineage>
        <taxon>Bacteria</taxon>
        <taxon>Pseudomonadati</taxon>
        <taxon>Spirochaetota</taxon>
        <taxon>Spirochaetia</taxon>
        <taxon>Spirochaetales</taxon>
        <taxon>Spirochaetaceae</taxon>
        <taxon>Candidatus Thalassospirochaeta</taxon>
    </lineage>
</organism>
<dbReference type="SUPFAM" id="SSF52374">
    <property type="entry name" value="Nucleotidylyl transferase"/>
    <property type="match status" value="1"/>
</dbReference>
<comment type="subunit">
    <text evidence="9">Monomer.</text>
</comment>
<evidence type="ECO:0000256" key="3">
    <source>
        <dbReference type="ARBA" id="ARBA00022598"/>
    </source>
</evidence>
<comment type="similarity">
    <text evidence="1 9 10">Belongs to the class-I aminoacyl-tRNA synthetase family.</text>
</comment>
<evidence type="ECO:0000259" key="11">
    <source>
        <dbReference type="SMART" id="SM00836"/>
    </source>
</evidence>
<comment type="caution">
    <text evidence="13">The sequence shown here is derived from an EMBL/GenBank/DDBJ whole genome shotgun (WGS) entry which is preliminary data.</text>
</comment>
<evidence type="ECO:0000256" key="10">
    <source>
        <dbReference type="RuleBase" id="RU363038"/>
    </source>
</evidence>
<evidence type="ECO:0000256" key="8">
    <source>
        <dbReference type="ARBA" id="ARBA00049339"/>
    </source>
</evidence>
<dbReference type="SUPFAM" id="SSF55190">
    <property type="entry name" value="Arginyl-tRNA synthetase (ArgRS), N-terminal 'additional' domain"/>
    <property type="match status" value="1"/>
</dbReference>
<evidence type="ECO:0000256" key="7">
    <source>
        <dbReference type="ARBA" id="ARBA00023146"/>
    </source>
</evidence>
<dbReference type="InterPro" id="IPR001278">
    <property type="entry name" value="Arg-tRNA-ligase"/>
</dbReference>
<dbReference type="SUPFAM" id="SSF47323">
    <property type="entry name" value="Anticodon-binding domain of a subclass of class I aminoacyl-tRNA synthetases"/>
    <property type="match status" value="1"/>
</dbReference>
<keyword evidence="2 9" id="KW-0963">Cytoplasm</keyword>
<evidence type="ECO:0000256" key="6">
    <source>
        <dbReference type="ARBA" id="ARBA00022917"/>
    </source>
</evidence>
<dbReference type="InterPro" id="IPR009080">
    <property type="entry name" value="tRNAsynth_Ia_anticodon-bd"/>
</dbReference>
<evidence type="ECO:0000259" key="12">
    <source>
        <dbReference type="SMART" id="SM01016"/>
    </source>
</evidence>
<dbReference type="InterPro" id="IPR035684">
    <property type="entry name" value="ArgRS_core"/>
</dbReference>
<dbReference type="AlphaFoldDB" id="A0AAJ1ICZ4"/>
<dbReference type="InterPro" id="IPR001412">
    <property type="entry name" value="aa-tRNA-synth_I_CS"/>
</dbReference>
<dbReference type="InterPro" id="IPR014729">
    <property type="entry name" value="Rossmann-like_a/b/a_fold"/>
</dbReference>
<proteinExistence type="inferred from homology"/>
<dbReference type="FunFam" id="1.10.730.10:FF:000006">
    <property type="entry name" value="Arginyl-tRNA synthetase 2, mitochondrial"/>
    <property type="match status" value="1"/>
</dbReference>
<sequence>MTALKGKWQSYIFNAIISAAEKAGVDAGVESPEKIIVGNPPKPEMGDFAFAMFPFAKAFKTAPPAIAGMVIAELENDAEAAASGSFTTAGPYVNVKVDMSDTASEVLDDIISRGEDYGRVESLAGKKIMVEFSCPNTNKPLHLGHLRNDSIGACISRILDAAGAEVMKVNLINDRGIHICKSMLAYEKFGEGSTPESTGVKSDHFVGDYYVKFNKWSKEDDTAIEGARKMLQDWEAGDKDTVELWKQMNKWTIDGIEETYQATGISFDKVYYESNTYSSGKEEVLKGLEDGVFYKEEDNSIWIDLSEIKLDKKVLLRGDGTSLYMTQDLGTAIARQSDWPFDQLIYVVGSEQQYHFRVLFHILQKLGYTWAEDLKHLSYGMVNLPDGKMKSREGTVVDADDLVKQLTELAREEIIGKERAEEVDNLDYTSHAIALGALNYYLLQVSPSKDMIFNPSESLSFNGNTGPYLQYMGARISSMIRKYDERKPDFAGIEADASLLQVEEEKELIKMLISWPEMVSQAASDYNPSIITAFMYDLAKTFSRFYHDNPVLNNDDKILAVTRMKLSAAVLNVLKSGFKLIGIPYLEKM</sequence>
<dbReference type="PANTHER" id="PTHR11956:SF5">
    <property type="entry name" value="ARGININE--TRNA LIGASE, CYTOPLASMIC"/>
    <property type="match status" value="1"/>
</dbReference>
<comment type="subcellular location">
    <subcellularLocation>
        <location evidence="9">Cytoplasm</location>
    </subcellularLocation>
</comment>
<keyword evidence="4 9" id="KW-0547">Nucleotide-binding</keyword>
<dbReference type="Gene3D" id="3.40.50.620">
    <property type="entry name" value="HUPs"/>
    <property type="match status" value="1"/>
</dbReference>
<dbReference type="Proteomes" id="UP001221217">
    <property type="component" value="Unassembled WGS sequence"/>
</dbReference>
<protein>
    <recommendedName>
        <fullName evidence="9">Arginine--tRNA ligase</fullName>
        <ecNumber evidence="9">6.1.1.19</ecNumber>
    </recommendedName>
    <alternativeName>
        <fullName evidence="9">Arginyl-tRNA synthetase</fullName>
        <shortName evidence="9">ArgRS</shortName>
    </alternativeName>
</protein>
<dbReference type="InterPro" id="IPR036695">
    <property type="entry name" value="Arg-tRNA-synth_N_sf"/>
</dbReference>
<evidence type="ECO:0000313" key="14">
    <source>
        <dbReference type="Proteomes" id="UP001221217"/>
    </source>
</evidence>
<feature type="short sequence motif" description="'HIGH' region" evidence="9">
    <location>
        <begin position="135"/>
        <end position="145"/>
    </location>
</feature>
<dbReference type="EC" id="6.1.1.19" evidence="9"/>
<evidence type="ECO:0000313" key="13">
    <source>
        <dbReference type="EMBL" id="MDC7227032.1"/>
    </source>
</evidence>
<dbReference type="SMART" id="SM00836">
    <property type="entry name" value="DALR_1"/>
    <property type="match status" value="1"/>
</dbReference>
<dbReference type="InterPro" id="IPR005148">
    <property type="entry name" value="Arg-tRNA-synth_N"/>
</dbReference>
<dbReference type="HAMAP" id="MF_00123">
    <property type="entry name" value="Arg_tRNA_synth"/>
    <property type="match status" value="1"/>
</dbReference>
<dbReference type="GO" id="GO:0006420">
    <property type="term" value="P:arginyl-tRNA aminoacylation"/>
    <property type="evidence" value="ECO:0007669"/>
    <property type="project" value="UniProtKB-UniRule"/>
</dbReference>
<dbReference type="GO" id="GO:0005737">
    <property type="term" value="C:cytoplasm"/>
    <property type="evidence" value="ECO:0007669"/>
    <property type="project" value="UniProtKB-SubCell"/>
</dbReference>
<dbReference type="GO" id="GO:0005524">
    <property type="term" value="F:ATP binding"/>
    <property type="evidence" value="ECO:0007669"/>
    <property type="project" value="UniProtKB-UniRule"/>
</dbReference>
<dbReference type="EMBL" id="JAQQAL010000022">
    <property type="protein sequence ID" value="MDC7227032.1"/>
    <property type="molecule type" value="Genomic_DNA"/>
</dbReference>
<dbReference type="NCBIfam" id="TIGR00456">
    <property type="entry name" value="argS"/>
    <property type="match status" value="1"/>
</dbReference>
<keyword evidence="7 9" id="KW-0030">Aminoacyl-tRNA synthetase</keyword>
<keyword evidence="6 9" id="KW-0648">Protein biosynthesis</keyword>
<dbReference type="InterPro" id="IPR008909">
    <property type="entry name" value="DALR_anticod-bd"/>
</dbReference>
<dbReference type="Gene3D" id="1.10.730.10">
    <property type="entry name" value="Isoleucyl-tRNA Synthetase, Domain 1"/>
    <property type="match status" value="1"/>
</dbReference>
<name>A0AAJ1ICZ4_9SPIO</name>
<keyword evidence="5 9" id="KW-0067">ATP-binding</keyword>
<dbReference type="GO" id="GO:0004814">
    <property type="term" value="F:arginine-tRNA ligase activity"/>
    <property type="evidence" value="ECO:0007669"/>
    <property type="project" value="UniProtKB-UniRule"/>
</dbReference>
<evidence type="ECO:0000256" key="9">
    <source>
        <dbReference type="HAMAP-Rule" id="MF_00123"/>
    </source>
</evidence>
<evidence type="ECO:0000256" key="5">
    <source>
        <dbReference type="ARBA" id="ARBA00022840"/>
    </source>
</evidence>